<dbReference type="InterPro" id="IPR009057">
    <property type="entry name" value="Homeodomain-like_sf"/>
</dbReference>
<evidence type="ECO:0000256" key="1">
    <source>
        <dbReference type="ARBA" id="ARBA00023015"/>
    </source>
</evidence>
<sequence length="209" mass="22781">MIVVILLGGQLLADFLVDALLGFDWRPRVFAISQNAAILAFGLWLATRLLRADPGTLTFPASTMQVVPVVETGDARLAERLRNLIEVERVHLDPDLSFATFVRKMGAAERAVRQLVNHELGHDHFRSFINAYRVEEACRLLSDSSRAGDKLIAIAMDSGFASLASFNRVFRAARGCTPGAYRAASGHVPISSSPAPTAKPSFEERSAAF</sequence>
<dbReference type="PANTHER" id="PTHR43280:SF2">
    <property type="entry name" value="HTH-TYPE TRANSCRIPTIONAL REGULATOR EXSA"/>
    <property type="match status" value="1"/>
</dbReference>
<protein>
    <submittedName>
        <fullName evidence="6">Transcriptional regulator, AraC family</fullName>
    </submittedName>
</protein>
<keyword evidence="2" id="KW-0238">DNA-binding</keyword>
<feature type="domain" description="HTH araC/xylS-type" evidence="5">
    <location>
        <begin position="79"/>
        <end position="184"/>
    </location>
</feature>
<gene>
    <name evidence="6" type="ORF">MGWOODY_Smn97</name>
</gene>
<dbReference type="Pfam" id="PF12833">
    <property type="entry name" value="HTH_18"/>
    <property type="match status" value="1"/>
</dbReference>
<dbReference type="AlphaFoldDB" id="A0A160TRS0"/>
<dbReference type="PANTHER" id="PTHR43280">
    <property type="entry name" value="ARAC-FAMILY TRANSCRIPTIONAL REGULATOR"/>
    <property type="match status" value="1"/>
</dbReference>
<evidence type="ECO:0000256" key="4">
    <source>
        <dbReference type="SAM" id="MobiDB-lite"/>
    </source>
</evidence>
<evidence type="ECO:0000259" key="5">
    <source>
        <dbReference type="PROSITE" id="PS01124"/>
    </source>
</evidence>
<evidence type="ECO:0000313" key="6">
    <source>
        <dbReference type="EMBL" id="CUS46559.1"/>
    </source>
</evidence>
<organism evidence="6">
    <name type="scientific">hydrothermal vent metagenome</name>
    <dbReference type="NCBI Taxonomy" id="652676"/>
    <lineage>
        <taxon>unclassified sequences</taxon>
        <taxon>metagenomes</taxon>
        <taxon>ecological metagenomes</taxon>
    </lineage>
</organism>
<proteinExistence type="predicted"/>
<evidence type="ECO:0000256" key="3">
    <source>
        <dbReference type="ARBA" id="ARBA00023163"/>
    </source>
</evidence>
<reference evidence="6" key="1">
    <citation type="submission" date="2015-10" db="EMBL/GenBank/DDBJ databases">
        <authorList>
            <person name="Gilbert D.G."/>
        </authorList>
    </citation>
    <scope>NUCLEOTIDE SEQUENCE</scope>
</reference>
<dbReference type="Gene3D" id="1.10.10.60">
    <property type="entry name" value="Homeodomain-like"/>
    <property type="match status" value="1"/>
</dbReference>
<evidence type="ECO:0000256" key="2">
    <source>
        <dbReference type="ARBA" id="ARBA00023125"/>
    </source>
</evidence>
<dbReference type="GO" id="GO:0003700">
    <property type="term" value="F:DNA-binding transcription factor activity"/>
    <property type="evidence" value="ECO:0007669"/>
    <property type="project" value="InterPro"/>
</dbReference>
<dbReference type="PROSITE" id="PS01124">
    <property type="entry name" value="HTH_ARAC_FAMILY_2"/>
    <property type="match status" value="1"/>
</dbReference>
<dbReference type="PROSITE" id="PS00041">
    <property type="entry name" value="HTH_ARAC_FAMILY_1"/>
    <property type="match status" value="1"/>
</dbReference>
<feature type="region of interest" description="Disordered" evidence="4">
    <location>
        <begin position="187"/>
        <end position="209"/>
    </location>
</feature>
<accession>A0A160TRS0</accession>
<name>A0A160TRS0_9ZZZZ</name>
<dbReference type="EMBL" id="CZQE01000378">
    <property type="protein sequence ID" value="CUS46559.1"/>
    <property type="molecule type" value="Genomic_DNA"/>
</dbReference>
<dbReference type="GO" id="GO:0043565">
    <property type="term" value="F:sequence-specific DNA binding"/>
    <property type="evidence" value="ECO:0007669"/>
    <property type="project" value="InterPro"/>
</dbReference>
<keyword evidence="3" id="KW-0804">Transcription</keyword>
<keyword evidence="1" id="KW-0805">Transcription regulation</keyword>
<dbReference type="InterPro" id="IPR018060">
    <property type="entry name" value="HTH_AraC"/>
</dbReference>
<dbReference type="SMART" id="SM00342">
    <property type="entry name" value="HTH_ARAC"/>
    <property type="match status" value="1"/>
</dbReference>
<dbReference type="SUPFAM" id="SSF46689">
    <property type="entry name" value="Homeodomain-like"/>
    <property type="match status" value="1"/>
</dbReference>
<dbReference type="InterPro" id="IPR018062">
    <property type="entry name" value="HTH_AraC-typ_CS"/>
</dbReference>